<gene>
    <name evidence="1" type="ORF">EDD35_3664</name>
</gene>
<evidence type="ECO:0000313" key="2">
    <source>
        <dbReference type="Proteomes" id="UP000274843"/>
    </source>
</evidence>
<reference evidence="1 2" key="1">
    <citation type="submission" date="2018-11" db="EMBL/GenBank/DDBJ databases">
        <title>Sequencing the genomes of 1000 actinobacteria strains.</title>
        <authorList>
            <person name="Klenk H.-P."/>
        </authorList>
    </citation>
    <scope>NUCLEOTIDE SEQUENCE [LARGE SCALE GENOMIC DNA]</scope>
    <source>
        <strain evidence="1 2">DSM 44348</strain>
    </source>
</reference>
<evidence type="ECO:0000313" key="1">
    <source>
        <dbReference type="EMBL" id="ROS41309.1"/>
    </source>
</evidence>
<protein>
    <submittedName>
        <fullName evidence="1">Uncharacterized protein</fullName>
    </submittedName>
</protein>
<dbReference type="EMBL" id="RKHY01000001">
    <property type="protein sequence ID" value="ROS41309.1"/>
    <property type="molecule type" value="Genomic_DNA"/>
</dbReference>
<dbReference type="Proteomes" id="UP000274843">
    <property type="component" value="Unassembled WGS sequence"/>
</dbReference>
<name>A0A3N2GYV3_9PSEU</name>
<accession>A0A3N2GYV3</accession>
<organism evidence="1 2">
    <name type="scientific">Amycolatopsis thermoflava</name>
    <dbReference type="NCBI Taxonomy" id="84480"/>
    <lineage>
        <taxon>Bacteria</taxon>
        <taxon>Bacillati</taxon>
        <taxon>Actinomycetota</taxon>
        <taxon>Actinomycetes</taxon>
        <taxon>Pseudonocardiales</taxon>
        <taxon>Pseudonocardiaceae</taxon>
        <taxon>Amycolatopsis</taxon>
        <taxon>Amycolatopsis methanolica group</taxon>
    </lineage>
</organism>
<proteinExistence type="predicted"/>
<dbReference type="AlphaFoldDB" id="A0A3N2GYV3"/>
<keyword evidence="2" id="KW-1185">Reference proteome</keyword>
<comment type="caution">
    <text evidence="1">The sequence shown here is derived from an EMBL/GenBank/DDBJ whole genome shotgun (WGS) entry which is preliminary data.</text>
</comment>
<sequence>MRGTLPTAVLTHRPTPGAVGRDVRHTAWINEKPNANPVAQQRSSISVNAAFSALSIVSCHSYFTSIHIFA</sequence>